<name>H2Z2Y3_CIOSA</name>
<dbReference type="InterPro" id="IPR000961">
    <property type="entry name" value="AGC-kinase_C"/>
</dbReference>
<dbReference type="PROSITE" id="PS51285">
    <property type="entry name" value="AGC_KINASE_CTER"/>
    <property type="match status" value="1"/>
</dbReference>
<dbReference type="InterPro" id="IPR031597">
    <property type="entry name" value="KELK"/>
</dbReference>
<sequence length="1293" mass="147479">YLVMDYYVGGDLLTLLSKFDDRLPEDMARFYIAEMVLAIDSIHKLNYVHRDIKPDNVLLDVNGHIRLADFGSCLKLQKDGKVQSNVAVGTPDYISPEILQAMEDGKGRYGSECDWWSLGVCMYEMFFGETPFYAESLVDTYGKIMNHREKFRYPSQFGEVSDHAKDLMSRLVCDASERLGANGVSDFKEHPFFKGIDWENLTNMSPPYQPEFSSPTDTSNFDVDDMDLKPASTDTQPPPPRSAHSAFSANHLPFIGFTFTLNSVLSNTGSARLSSLVDGSGAKNSSEMNKATGDHSSVQTYERRVQRLEQEKAQLEKKLQGNYHEWSDGMDAEEGKKMREEVNFLHKKLAVADQELQAADVLRKDLEDVHQKLKALERTNRHLKQDRDETHRELVEVRERGKEQTRQLRDAHAQRRLAMEEFTDINDRLKYKEDLVKQTNLRIAMSERLKSLEEENQLKKKDSTSEGYNISMLLTKADQRTELSKRESLHVIEVKRVKQESRESESRNISLQREIMILKDKVEKVRRESNQELQESLKETRQKHERQTKILSDNNAALQSEIERMSSELEKLNQQNRMLDEEVREAKDRRESIKQVSDEKDARGYLQALAGKMTDEMDHLKHASARTNTMDKWQTQRRQKVDRQAILELQSNLQSEIQAKQNISEELTRATESSLVLEKRLQESSKYATPFQRKLNLLINPRFKNMSNLSQKFKKTFHLLIYPNNLILNRCQIYPNHPIKSGQSMPLDQIFTPHWGELDEEEHSYMTDTPRSPATDESRSYSSSEVAVPSTKRYHEEKVFAVLVPVKCNHCSSLMVGLIRQGTTCDVCSFSCHVSCAQKAPAVCPIPPDQAKRLAGIDPHRGIGTVYEGYVRVSPQLAVVCDFKLFLYDMSDGGRGITSQPSVIASQVIDMRDEQFDVLSVTEADVIHANKKDIPCIFRVSDGGGRIFFLLLAESESAKNKWVGALTEVHRILKKHQLRDKSIYRPLEAYDPTLPMIKTAMSAAIIDEDRIALGTEEGLFVLEFRTDEIVKVGDAKKIYAIEVIPQEDLIAVISGRNRHIRLHPISALDTPDVDAIKIEESKGCTALTSGPYRQGSTTCLCVSVKRHLFVYEMNSTKTRHKKIRNIMLPSPAQWLSVINERLCAGYVSGFALFSIQGNENTTHTNLYIYHQTLMYYDDNSLAFLYQPAVDALCAVVVSSKECLLCFSTCGVYVSWDGRRSRQQELMWPAPPTAIVYNEPYLIVYSENAIDVFDPTSIEWLQTIPLKKVRPLSIDGGLNLACSMEPPKLVYLKD</sequence>
<evidence type="ECO:0000259" key="20">
    <source>
        <dbReference type="PROSITE" id="PS50011"/>
    </source>
</evidence>
<comment type="cofactor">
    <cofactor evidence="1">
        <name>Mg(2+)</name>
        <dbReference type="ChEBI" id="CHEBI:18420"/>
    </cofactor>
</comment>
<dbReference type="Gene3D" id="1.10.510.10">
    <property type="entry name" value="Transferase(Phosphotransferase) domain 1"/>
    <property type="match status" value="1"/>
</dbReference>
<reference evidence="24" key="2">
    <citation type="submission" date="2025-08" db="UniProtKB">
        <authorList>
            <consortium name="Ensembl"/>
        </authorList>
    </citation>
    <scope>IDENTIFICATION</scope>
</reference>
<protein>
    <recommendedName>
        <fullName evidence="4">non-specific serine/threonine protein kinase</fullName>
        <ecNumber evidence="4">2.7.11.1</ecNumber>
    </recommendedName>
</protein>
<dbReference type="Gene3D" id="3.30.200.20">
    <property type="entry name" value="Phosphorylase Kinase, domain 1"/>
    <property type="match status" value="1"/>
</dbReference>
<feature type="domain" description="CNH" evidence="22">
    <location>
        <begin position="997"/>
        <end position="1278"/>
    </location>
</feature>
<feature type="compositionally biased region" description="Polar residues" evidence="19">
    <location>
        <begin position="204"/>
        <end position="221"/>
    </location>
</feature>
<accession>H2Z2Y3</accession>
<evidence type="ECO:0000259" key="21">
    <source>
        <dbReference type="PROSITE" id="PS50081"/>
    </source>
</evidence>
<dbReference type="GO" id="GO:0005737">
    <property type="term" value="C:cytoplasm"/>
    <property type="evidence" value="ECO:0007669"/>
    <property type="project" value="UniProtKB-SubCell"/>
</dbReference>
<dbReference type="PROSITE" id="PS00108">
    <property type="entry name" value="PROTEIN_KINASE_ST"/>
    <property type="match status" value="1"/>
</dbReference>
<dbReference type="SUPFAM" id="SSF57889">
    <property type="entry name" value="Cysteine-rich domain"/>
    <property type="match status" value="1"/>
</dbReference>
<feature type="coiled-coil region" evidence="18">
    <location>
        <begin position="359"/>
        <end position="400"/>
    </location>
</feature>
<evidence type="ECO:0000256" key="16">
    <source>
        <dbReference type="ARBA" id="ARBA00047899"/>
    </source>
</evidence>
<dbReference type="InterPro" id="IPR050839">
    <property type="entry name" value="Rho-assoc_Ser/Thr_Kinase"/>
</dbReference>
<evidence type="ECO:0000256" key="6">
    <source>
        <dbReference type="ARBA" id="ARBA00022527"/>
    </source>
</evidence>
<evidence type="ECO:0000256" key="14">
    <source>
        <dbReference type="ARBA" id="ARBA00022840"/>
    </source>
</evidence>
<keyword evidence="11" id="KW-0863">Zinc-finger</keyword>
<dbReference type="InterPro" id="IPR001180">
    <property type="entry name" value="CNH_dom"/>
</dbReference>
<dbReference type="Pfam" id="PF00130">
    <property type="entry name" value="C1_1"/>
    <property type="match status" value="1"/>
</dbReference>
<dbReference type="InterPro" id="IPR014930">
    <property type="entry name" value="Myotonic_dystrophy_kinase_coil"/>
</dbReference>
<comment type="catalytic activity">
    <reaction evidence="17">
        <text>L-seryl-[protein] + ATP = O-phospho-L-seryl-[protein] + ADP + H(+)</text>
        <dbReference type="Rhea" id="RHEA:17989"/>
        <dbReference type="Rhea" id="RHEA-COMP:9863"/>
        <dbReference type="Rhea" id="RHEA-COMP:11604"/>
        <dbReference type="ChEBI" id="CHEBI:15378"/>
        <dbReference type="ChEBI" id="CHEBI:29999"/>
        <dbReference type="ChEBI" id="CHEBI:30616"/>
        <dbReference type="ChEBI" id="CHEBI:83421"/>
        <dbReference type="ChEBI" id="CHEBI:456216"/>
        <dbReference type="EC" id="2.7.11.1"/>
    </reaction>
</comment>
<dbReference type="EC" id="2.7.11.1" evidence="4"/>
<evidence type="ECO:0000256" key="5">
    <source>
        <dbReference type="ARBA" id="ARBA00022490"/>
    </source>
</evidence>
<evidence type="ECO:0000256" key="18">
    <source>
        <dbReference type="SAM" id="Coils"/>
    </source>
</evidence>
<feature type="region of interest" description="Disordered" evidence="19">
    <location>
        <begin position="279"/>
        <end position="299"/>
    </location>
</feature>
<dbReference type="InterPro" id="IPR011993">
    <property type="entry name" value="PH-like_dom_sf"/>
</dbReference>
<keyword evidence="5" id="KW-0963">Cytoplasm</keyword>
<feature type="domain" description="Protein kinase" evidence="20">
    <location>
        <begin position="1"/>
        <end position="193"/>
    </location>
</feature>
<dbReference type="SUPFAM" id="SSF50729">
    <property type="entry name" value="PH domain-like"/>
    <property type="match status" value="1"/>
</dbReference>
<dbReference type="PROSITE" id="PS50081">
    <property type="entry name" value="ZF_DAG_PE_2"/>
    <property type="match status" value="1"/>
</dbReference>
<dbReference type="GO" id="GO:0004674">
    <property type="term" value="F:protein serine/threonine kinase activity"/>
    <property type="evidence" value="ECO:0007669"/>
    <property type="project" value="UniProtKB-KW"/>
</dbReference>
<evidence type="ECO:0000259" key="23">
    <source>
        <dbReference type="PROSITE" id="PS51285"/>
    </source>
</evidence>
<dbReference type="FunFam" id="1.10.510.10:FF:000014">
    <property type="entry name" value="Non-specific serine/threonine protein kinase"/>
    <property type="match status" value="1"/>
</dbReference>
<evidence type="ECO:0000256" key="1">
    <source>
        <dbReference type="ARBA" id="ARBA00001946"/>
    </source>
</evidence>
<dbReference type="PANTHER" id="PTHR22988:SF66">
    <property type="entry name" value="SERINE_THREONINE-PROTEIN KINASE GENGHIS KHAN"/>
    <property type="match status" value="1"/>
</dbReference>
<evidence type="ECO:0000256" key="13">
    <source>
        <dbReference type="ARBA" id="ARBA00022833"/>
    </source>
</evidence>
<dbReference type="FunFam" id="3.30.60.20:FF:000005">
    <property type="entry name" value="Non-specific serine/threonine protein kinase"/>
    <property type="match status" value="1"/>
</dbReference>
<evidence type="ECO:0000256" key="19">
    <source>
        <dbReference type="SAM" id="MobiDB-lite"/>
    </source>
</evidence>
<keyword evidence="7" id="KW-0597">Phosphoprotein</keyword>
<dbReference type="Gene3D" id="3.30.60.20">
    <property type="match status" value="1"/>
</dbReference>
<dbReference type="GeneTree" id="ENSGT01030000234517"/>
<feature type="domain" description="Phorbol-ester/DAG-type" evidence="21">
    <location>
        <begin position="794"/>
        <end position="844"/>
    </location>
</feature>
<keyword evidence="14" id="KW-0067">ATP-binding</keyword>
<evidence type="ECO:0000256" key="9">
    <source>
        <dbReference type="ARBA" id="ARBA00022723"/>
    </source>
</evidence>
<dbReference type="SUPFAM" id="SSF50978">
    <property type="entry name" value="WD40 repeat-like"/>
    <property type="match status" value="1"/>
</dbReference>
<dbReference type="Pfam" id="PF25346">
    <property type="entry name" value="PH_MRCK"/>
    <property type="match status" value="1"/>
</dbReference>
<evidence type="ECO:0000256" key="12">
    <source>
        <dbReference type="ARBA" id="ARBA00022777"/>
    </source>
</evidence>
<dbReference type="GO" id="GO:0008270">
    <property type="term" value="F:zinc ion binding"/>
    <property type="evidence" value="ECO:0007669"/>
    <property type="project" value="UniProtKB-KW"/>
</dbReference>
<evidence type="ECO:0000259" key="22">
    <source>
        <dbReference type="PROSITE" id="PS50219"/>
    </source>
</evidence>
<dbReference type="PROSITE" id="PS50219">
    <property type="entry name" value="CNH"/>
    <property type="match status" value="1"/>
</dbReference>
<comment type="catalytic activity">
    <reaction evidence="16">
        <text>L-threonyl-[protein] + ATP = O-phospho-L-threonyl-[protein] + ADP + H(+)</text>
        <dbReference type="Rhea" id="RHEA:46608"/>
        <dbReference type="Rhea" id="RHEA-COMP:11060"/>
        <dbReference type="Rhea" id="RHEA-COMP:11605"/>
        <dbReference type="ChEBI" id="CHEBI:15378"/>
        <dbReference type="ChEBI" id="CHEBI:30013"/>
        <dbReference type="ChEBI" id="CHEBI:30616"/>
        <dbReference type="ChEBI" id="CHEBI:61977"/>
        <dbReference type="ChEBI" id="CHEBI:456216"/>
        <dbReference type="EC" id="2.7.11.1"/>
    </reaction>
</comment>
<feature type="coiled-coil region" evidence="18">
    <location>
        <begin position="494"/>
        <end position="596"/>
    </location>
</feature>
<evidence type="ECO:0000256" key="4">
    <source>
        <dbReference type="ARBA" id="ARBA00012513"/>
    </source>
</evidence>
<dbReference type="SMART" id="SM00036">
    <property type="entry name" value="CNH"/>
    <property type="match status" value="1"/>
</dbReference>
<comment type="subcellular location">
    <subcellularLocation>
        <location evidence="2">Cytoplasm</location>
    </subcellularLocation>
</comment>
<dbReference type="SMART" id="SM00220">
    <property type="entry name" value="S_TKc"/>
    <property type="match status" value="1"/>
</dbReference>
<dbReference type="GO" id="GO:0031032">
    <property type="term" value="P:actomyosin structure organization"/>
    <property type="evidence" value="ECO:0007669"/>
    <property type="project" value="TreeGrafter"/>
</dbReference>
<dbReference type="Pfam" id="PF00780">
    <property type="entry name" value="CNH"/>
    <property type="match status" value="1"/>
</dbReference>
<comment type="similarity">
    <text evidence="3">Belongs to the protein kinase superfamily. AGC Ser/Thr protein kinase family. DMPK subfamily.</text>
</comment>
<dbReference type="Proteomes" id="UP000007875">
    <property type="component" value="Unassembled WGS sequence"/>
</dbReference>
<dbReference type="SMART" id="SM00109">
    <property type="entry name" value="C1"/>
    <property type="match status" value="1"/>
</dbReference>
<dbReference type="SMART" id="SM00133">
    <property type="entry name" value="S_TK_X"/>
    <property type="match status" value="1"/>
</dbReference>
<proteinExistence type="inferred from homology"/>
<dbReference type="Ensembl" id="ENSCSAVT00000012083.1">
    <property type="protein sequence ID" value="ENSCSAVP00000011945.1"/>
    <property type="gene ID" value="ENSCSAVG00000007013.1"/>
</dbReference>
<keyword evidence="12" id="KW-0418">Kinase</keyword>
<reference evidence="25" key="1">
    <citation type="submission" date="2003-08" db="EMBL/GenBank/DDBJ databases">
        <authorList>
            <person name="Birren B."/>
            <person name="Nusbaum C."/>
            <person name="Abebe A."/>
            <person name="Abouelleil A."/>
            <person name="Adekoya E."/>
            <person name="Ait-zahra M."/>
            <person name="Allen N."/>
            <person name="Allen T."/>
            <person name="An P."/>
            <person name="Anderson M."/>
            <person name="Anderson S."/>
            <person name="Arachchi H."/>
            <person name="Armbruster J."/>
            <person name="Bachantsang P."/>
            <person name="Baldwin J."/>
            <person name="Barry A."/>
            <person name="Bayul T."/>
            <person name="Blitshsteyn B."/>
            <person name="Bloom T."/>
            <person name="Blye J."/>
            <person name="Boguslavskiy L."/>
            <person name="Borowsky M."/>
            <person name="Boukhgalter B."/>
            <person name="Brunache A."/>
            <person name="Butler J."/>
            <person name="Calixte N."/>
            <person name="Calvo S."/>
            <person name="Camarata J."/>
            <person name="Campo K."/>
            <person name="Chang J."/>
            <person name="Cheshatsang Y."/>
            <person name="Citroen M."/>
            <person name="Collymore A."/>
            <person name="Considine T."/>
            <person name="Cook A."/>
            <person name="Cooke P."/>
            <person name="Corum B."/>
            <person name="Cuomo C."/>
            <person name="David R."/>
            <person name="Dawoe T."/>
            <person name="Degray S."/>
            <person name="Dodge S."/>
            <person name="Dooley K."/>
            <person name="Dorje P."/>
            <person name="Dorjee K."/>
            <person name="Dorris L."/>
            <person name="Duffey N."/>
            <person name="Dupes A."/>
            <person name="Elkins T."/>
            <person name="Engels R."/>
            <person name="Erickson J."/>
            <person name="Farina A."/>
            <person name="Faro S."/>
            <person name="Ferreira P."/>
            <person name="Fischer H."/>
            <person name="Fitzgerald M."/>
            <person name="Foley K."/>
            <person name="Gage D."/>
            <person name="Galagan J."/>
            <person name="Gearin G."/>
            <person name="Gnerre S."/>
            <person name="Gnirke A."/>
            <person name="Goyette A."/>
            <person name="Graham J."/>
            <person name="Grandbois E."/>
            <person name="Gyaltsen K."/>
            <person name="Hafez N."/>
            <person name="Hagopian D."/>
            <person name="Hagos B."/>
            <person name="Hall J."/>
            <person name="Hatcher B."/>
            <person name="Heller A."/>
            <person name="Higgins H."/>
            <person name="Honan T."/>
            <person name="Horn A."/>
            <person name="Houde N."/>
            <person name="Hughes L."/>
            <person name="Hulme W."/>
            <person name="Husby E."/>
            <person name="Iliev I."/>
            <person name="Jaffe D."/>
            <person name="Jones C."/>
            <person name="Kamal M."/>
            <person name="Kamat A."/>
            <person name="Kamvysselis M."/>
            <person name="Karlsson E."/>
            <person name="Kells C."/>
            <person name="Kieu A."/>
            <person name="Kisner P."/>
            <person name="Kodira C."/>
            <person name="Kulbokas E."/>
            <person name="Labutti K."/>
            <person name="Lama D."/>
            <person name="Landers T."/>
            <person name="Leger J."/>
            <person name="Levine S."/>
            <person name="Lewis D."/>
            <person name="Lewis T."/>
            <person name="Lindblad-toh K."/>
            <person name="Liu X."/>
            <person name="Lokyitsang T."/>
            <person name="Lokyitsang Y."/>
            <person name="Lucien O."/>
            <person name="Lui A."/>
            <person name="Ma L.J."/>
            <person name="Mabbitt R."/>
            <person name="Macdonald J."/>
            <person name="Maclean C."/>
            <person name="Major J."/>
            <person name="Manning J."/>
            <person name="Marabella R."/>
            <person name="Maru K."/>
            <person name="Matthews C."/>
            <person name="Mauceli E."/>
            <person name="Mccarthy M."/>
            <person name="Mcdonough S."/>
            <person name="Mcghee T."/>
            <person name="Meldrim J."/>
            <person name="Meneus L."/>
            <person name="Mesirov J."/>
            <person name="Mihalev A."/>
            <person name="Mihova T."/>
            <person name="Mikkelsen T."/>
            <person name="Mlenga V."/>
            <person name="Moru K."/>
            <person name="Mozes J."/>
            <person name="Mulrain L."/>
            <person name="Munson G."/>
            <person name="Naylor J."/>
            <person name="Newes C."/>
            <person name="Nguyen C."/>
            <person name="Nguyen N."/>
            <person name="Nguyen T."/>
            <person name="Nicol R."/>
            <person name="Nielsen C."/>
            <person name="Nizzari M."/>
            <person name="Norbu C."/>
            <person name="Norbu N."/>
            <person name="O'donnell P."/>
            <person name="Okoawo O."/>
            <person name="O'leary S."/>
            <person name="Omotosho B."/>
            <person name="O'neill K."/>
            <person name="Osman S."/>
            <person name="Parker S."/>
            <person name="Perrin D."/>
            <person name="Phunkhang P."/>
            <person name="Piqani B."/>
            <person name="Purcell S."/>
            <person name="Rachupka T."/>
            <person name="Ramasamy U."/>
            <person name="Rameau R."/>
            <person name="Ray V."/>
            <person name="Raymond C."/>
            <person name="Retta R."/>
            <person name="Richardson S."/>
            <person name="Rise C."/>
            <person name="Rodriguez J."/>
            <person name="Rogers J."/>
            <person name="Rogov P."/>
            <person name="Rutman M."/>
            <person name="Schupbach R."/>
            <person name="Seaman C."/>
            <person name="Settipalli S."/>
            <person name="Sharpe T."/>
            <person name="Sheridan J."/>
            <person name="Sherpa N."/>
            <person name="Shi J."/>
            <person name="Smirnov S."/>
            <person name="Smith C."/>
            <person name="Sougnez C."/>
            <person name="Spencer B."/>
            <person name="Stalker J."/>
            <person name="Stange-thomann N."/>
            <person name="Stavropoulos S."/>
            <person name="Stetson K."/>
            <person name="Stone C."/>
            <person name="Stone S."/>
            <person name="Stubbs M."/>
            <person name="Talamas J."/>
            <person name="Tchuinga P."/>
            <person name="Tenzing P."/>
            <person name="Tesfaye S."/>
            <person name="Theodore J."/>
            <person name="Thoulutsang Y."/>
            <person name="Topham K."/>
            <person name="Towey S."/>
            <person name="Tsamla T."/>
            <person name="Tsomo N."/>
            <person name="Vallee D."/>
            <person name="Vassiliev H."/>
            <person name="Venkataraman V."/>
            <person name="Vinson J."/>
            <person name="Vo A."/>
            <person name="Wade C."/>
            <person name="Wang S."/>
            <person name="Wangchuk T."/>
            <person name="Wangdi T."/>
            <person name="Whittaker C."/>
            <person name="Wilkinson J."/>
            <person name="Wu Y."/>
            <person name="Wyman D."/>
            <person name="Yadav S."/>
            <person name="Yang S."/>
            <person name="Yang X."/>
            <person name="Yeager S."/>
            <person name="Yee E."/>
            <person name="Young G."/>
            <person name="Zainoun J."/>
            <person name="Zembeck L."/>
            <person name="Zimmer A."/>
            <person name="Zody M."/>
            <person name="Lander E."/>
        </authorList>
    </citation>
    <scope>NUCLEOTIDE SEQUENCE [LARGE SCALE GENOMIC DNA]</scope>
</reference>
<evidence type="ECO:0000256" key="17">
    <source>
        <dbReference type="ARBA" id="ARBA00048679"/>
    </source>
</evidence>
<keyword evidence="6" id="KW-0723">Serine/threonine-protein kinase</keyword>
<keyword evidence="8" id="KW-0808">Transferase</keyword>
<dbReference type="InterPro" id="IPR011009">
    <property type="entry name" value="Kinase-like_dom_sf"/>
</dbReference>
<dbReference type="InterPro" id="IPR046349">
    <property type="entry name" value="C1-like_sf"/>
</dbReference>
<dbReference type="InterPro" id="IPR036322">
    <property type="entry name" value="WD40_repeat_dom_sf"/>
</dbReference>
<keyword evidence="13" id="KW-0862">Zinc</keyword>
<feature type="region of interest" description="Disordered" evidence="19">
    <location>
        <begin position="762"/>
        <end position="782"/>
    </location>
</feature>
<keyword evidence="10" id="KW-0547">Nucleotide-binding</keyword>
<evidence type="ECO:0000256" key="8">
    <source>
        <dbReference type="ARBA" id="ARBA00022679"/>
    </source>
</evidence>
<dbReference type="PROSITE" id="PS50011">
    <property type="entry name" value="PROTEIN_KINASE_DOM"/>
    <property type="match status" value="1"/>
</dbReference>
<evidence type="ECO:0000256" key="11">
    <source>
        <dbReference type="ARBA" id="ARBA00022771"/>
    </source>
</evidence>
<dbReference type="SUPFAM" id="SSF56112">
    <property type="entry name" value="Protein kinase-like (PK-like)"/>
    <property type="match status" value="1"/>
</dbReference>
<dbReference type="Pfam" id="PF00433">
    <property type="entry name" value="Pkinase_C"/>
    <property type="match status" value="1"/>
</dbReference>
<evidence type="ECO:0000256" key="2">
    <source>
        <dbReference type="ARBA" id="ARBA00004496"/>
    </source>
</evidence>
<evidence type="ECO:0000313" key="24">
    <source>
        <dbReference type="Ensembl" id="ENSCSAVP00000011945.1"/>
    </source>
</evidence>
<dbReference type="GO" id="GO:0005524">
    <property type="term" value="F:ATP binding"/>
    <property type="evidence" value="ECO:0007669"/>
    <property type="project" value="UniProtKB-KW"/>
</dbReference>
<evidence type="ECO:0000256" key="10">
    <source>
        <dbReference type="ARBA" id="ARBA00022741"/>
    </source>
</evidence>
<feature type="compositionally biased region" description="Polar residues" evidence="19">
    <location>
        <begin position="282"/>
        <end position="299"/>
    </location>
</feature>
<dbReference type="Pfam" id="PF15796">
    <property type="entry name" value="KELK"/>
    <property type="match status" value="1"/>
</dbReference>
<keyword evidence="15 18" id="KW-0175">Coiled coil</keyword>
<organism evidence="24 25">
    <name type="scientific">Ciona savignyi</name>
    <name type="common">Pacific transparent sea squirt</name>
    <dbReference type="NCBI Taxonomy" id="51511"/>
    <lineage>
        <taxon>Eukaryota</taxon>
        <taxon>Metazoa</taxon>
        <taxon>Chordata</taxon>
        <taxon>Tunicata</taxon>
        <taxon>Ascidiacea</taxon>
        <taxon>Phlebobranchia</taxon>
        <taxon>Cionidae</taxon>
        <taxon>Ciona</taxon>
    </lineage>
</organism>
<dbReference type="GO" id="GO:0005856">
    <property type="term" value="C:cytoskeleton"/>
    <property type="evidence" value="ECO:0007669"/>
    <property type="project" value="TreeGrafter"/>
</dbReference>
<dbReference type="Gene3D" id="2.30.29.30">
    <property type="entry name" value="Pleckstrin-homology domain (PH domain)/Phosphotyrosine-binding domain (PTB)"/>
    <property type="match status" value="1"/>
</dbReference>
<dbReference type="Pfam" id="PF00069">
    <property type="entry name" value="Pkinase"/>
    <property type="match status" value="1"/>
</dbReference>
<keyword evidence="9" id="KW-0479">Metal-binding</keyword>
<dbReference type="InterPro" id="IPR017892">
    <property type="entry name" value="Pkinase_C"/>
</dbReference>
<dbReference type="Pfam" id="PF08826">
    <property type="entry name" value="DMPK_coil"/>
    <property type="match status" value="1"/>
</dbReference>
<evidence type="ECO:0000256" key="7">
    <source>
        <dbReference type="ARBA" id="ARBA00022553"/>
    </source>
</evidence>
<evidence type="ECO:0000256" key="3">
    <source>
        <dbReference type="ARBA" id="ARBA00005719"/>
    </source>
</evidence>
<evidence type="ECO:0000313" key="25">
    <source>
        <dbReference type="Proteomes" id="UP000007875"/>
    </source>
</evidence>
<feature type="domain" description="AGC-kinase C-terminal" evidence="23">
    <location>
        <begin position="194"/>
        <end position="269"/>
    </location>
</feature>
<evidence type="ECO:0000256" key="15">
    <source>
        <dbReference type="ARBA" id="ARBA00023054"/>
    </source>
</evidence>
<dbReference type="PANTHER" id="PTHR22988">
    <property type="entry name" value="MYOTONIC DYSTROPHY S/T KINASE-RELATED"/>
    <property type="match status" value="1"/>
</dbReference>
<dbReference type="InterPro" id="IPR002219">
    <property type="entry name" value="PKC_DAG/PE"/>
</dbReference>
<keyword evidence="25" id="KW-1185">Reference proteome</keyword>
<feature type="coiled-coil region" evidence="18">
    <location>
        <begin position="435"/>
        <end position="462"/>
    </location>
</feature>
<dbReference type="InterPro" id="IPR000719">
    <property type="entry name" value="Prot_kinase_dom"/>
</dbReference>
<dbReference type="InterPro" id="IPR008271">
    <property type="entry name" value="Ser/Thr_kinase_AS"/>
</dbReference>
<feature type="region of interest" description="Disordered" evidence="19">
    <location>
        <begin position="204"/>
        <end position="246"/>
    </location>
</feature>
<reference evidence="24" key="3">
    <citation type="submission" date="2025-09" db="UniProtKB">
        <authorList>
            <consortium name="Ensembl"/>
        </authorList>
    </citation>
    <scope>IDENTIFICATION</scope>
</reference>
<dbReference type="InterPro" id="IPR057529">
    <property type="entry name" value="MRCK/ROCK_PH"/>
</dbReference>